<reference evidence="3" key="1">
    <citation type="submission" date="2022-06" db="EMBL/GenBank/DDBJ databases">
        <title>Complete genome sequences of two strains of the flax pathogen Septoria linicola.</title>
        <authorList>
            <person name="Lapalu N."/>
            <person name="Simon A."/>
            <person name="Demenou B."/>
            <person name="Paumier D."/>
            <person name="Guillot M.-P."/>
            <person name="Gout L."/>
            <person name="Valade R."/>
        </authorList>
    </citation>
    <scope>NUCLEOTIDE SEQUENCE</scope>
    <source>
        <strain evidence="3">SE15195</strain>
    </source>
</reference>
<dbReference type="Proteomes" id="UP001056384">
    <property type="component" value="Chromosome 10"/>
</dbReference>
<dbReference type="OrthoDB" id="3650392at2759"/>
<organism evidence="3 4">
    <name type="scientific">Septoria linicola</name>
    <dbReference type="NCBI Taxonomy" id="215465"/>
    <lineage>
        <taxon>Eukaryota</taxon>
        <taxon>Fungi</taxon>
        <taxon>Dikarya</taxon>
        <taxon>Ascomycota</taxon>
        <taxon>Pezizomycotina</taxon>
        <taxon>Dothideomycetes</taxon>
        <taxon>Dothideomycetidae</taxon>
        <taxon>Mycosphaerellales</taxon>
        <taxon>Mycosphaerellaceae</taxon>
        <taxon>Septoria</taxon>
    </lineage>
</organism>
<feature type="region of interest" description="Disordered" evidence="1">
    <location>
        <begin position="38"/>
        <end position="84"/>
    </location>
</feature>
<accession>A0A9Q9EPB5</accession>
<proteinExistence type="predicted"/>
<keyword evidence="4" id="KW-1185">Reference proteome</keyword>
<keyword evidence="2" id="KW-0732">Signal</keyword>
<dbReference type="EMBL" id="CP099427">
    <property type="protein sequence ID" value="USW57527.1"/>
    <property type="molecule type" value="Genomic_DNA"/>
</dbReference>
<protein>
    <submittedName>
        <fullName evidence="3">Uncharacterized protein</fullName>
    </submittedName>
</protein>
<sequence>MTRLSLPLLLALATLHGIVASVDAAAILRNRAQDDDGAHFRDAFWSPEPASPPGSGPPSSAEPGPSGKGKGKATETPAEALVDGAASDATVRKYEVTGRKVYNAWLMADTTAAAQKIMSQPDAQGPDPAFKNWARPVPIEQTVTDAC</sequence>
<feature type="chain" id="PRO_5040227463" evidence="2">
    <location>
        <begin position="25"/>
        <end position="147"/>
    </location>
</feature>
<evidence type="ECO:0000256" key="2">
    <source>
        <dbReference type="SAM" id="SignalP"/>
    </source>
</evidence>
<name>A0A9Q9EPB5_9PEZI</name>
<feature type="region of interest" description="Disordered" evidence="1">
    <location>
        <begin position="119"/>
        <end position="147"/>
    </location>
</feature>
<evidence type="ECO:0000256" key="1">
    <source>
        <dbReference type="SAM" id="MobiDB-lite"/>
    </source>
</evidence>
<evidence type="ECO:0000313" key="4">
    <source>
        <dbReference type="Proteomes" id="UP001056384"/>
    </source>
</evidence>
<feature type="signal peptide" evidence="2">
    <location>
        <begin position="1"/>
        <end position="24"/>
    </location>
</feature>
<dbReference type="AlphaFoldDB" id="A0A9Q9EPB5"/>
<evidence type="ECO:0000313" key="3">
    <source>
        <dbReference type="EMBL" id="USW57527.1"/>
    </source>
</evidence>
<gene>
    <name evidence="3" type="ORF">Slin15195_G108460</name>
</gene>